<dbReference type="PATRIC" id="fig|46224.3.peg.3981"/>
<evidence type="ECO:0000313" key="2">
    <source>
        <dbReference type="Proteomes" id="UP000075666"/>
    </source>
</evidence>
<sequence>MEKQMYYNFLKTKDRIGGTLKTEVYRYNNEVYKAFSHYARDKDMVIVGYGESDSEEIAVKLSRKDLRKEWKEEQVSNQ</sequence>
<comment type="caution">
    <text evidence="1">The sequence shown here is derived from an EMBL/GenBank/DDBJ whole genome shotgun (WGS) entry which is preliminary data.</text>
</comment>
<gene>
    <name evidence="1" type="ORF">B4102_2170</name>
</gene>
<proteinExistence type="predicted"/>
<organism evidence="1 2">
    <name type="scientific">Heyndrickxia sporothermodurans</name>
    <dbReference type="NCBI Taxonomy" id="46224"/>
    <lineage>
        <taxon>Bacteria</taxon>
        <taxon>Bacillati</taxon>
        <taxon>Bacillota</taxon>
        <taxon>Bacilli</taxon>
        <taxon>Bacillales</taxon>
        <taxon>Bacillaceae</taxon>
        <taxon>Heyndrickxia</taxon>
    </lineage>
</organism>
<reference evidence="1 2" key="1">
    <citation type="submission" date="2016-01" db="EMBL/GenBank/DDBJ databases">
        <title>Genome Sequences of Twelve Sporeforming Bacillus Species Isolated from Foods.</title>
        <authorList>
            <person name="Berendsen E.M."/>
            <person name="Wells-Bennik M.H."/>
            <person name="Krawcyk A.O."/>
            <person name="De Jong A."/>
            <person name="Holsappel S."/>
            <person name="Eijlander R.T."/>
            <person name="Kuipers O.P."/>
        </authorList>
    </citation>
    <scope>NUCLEOTIDE SEQUENCE [LARGE SCALE GENOMIC DNA]</scope>
    <source>
        <strain evidence="1 2">B4102</strain>
    </source>
</reference>
<dbReference type="Proteomes" id="UP000075666">
    <property type="component" value="Unassembled WGS sequence"/>
</dbReference>
<name>A0A150LI74_9BACI</name>
<accession>A0A150LI74</accession>
<dbReference type="EMBL" id="LQYN01000006">
    <property type="protein sequence ID" value="KYD11442.1"/>
    <property type="molecule type" value="Genomic_DNA"/>
</dbReference>
<dbReference type="RefSeq" id="WP_066226259.1">
    <property type="nucleotide sequence ID" value="NZ_LQYN01000006.1"/>
</dbReference>
<dbReference type="AlphaFoldDB" id="A0A150LI74"/>
<evidence type="ECO:0000313" key="1">
    <source>
        <dbReference type="EMBL" id="KYD11442.1"/>
    </source>
</evidence>
<protein>
    <submittedName>
        <fullName evidence="1">Uncharacterized protein</fullName>
    </submittedName>
</protein>
<dbReference type="OrthoDB" id="2894085at2"/>
<keyword evidence="2" id="KW-1185">Reference proteome</keyword>